<keyword evidence="3" id="KW-0677">Repeat</keyword>
<dbReference type="Pfam" id="PF01607">
    <property type="entry name" value="CBM_14"/>
    <property type="match status" value="2"/>
</dbReference>
<feature type="signal peptide" evidence="6">
    <location>
        <begin position="1"/>
        <end position="21"/>
    </location>
</feature>
<comment type="caution">
    <text evidence="8">The sequence shown here is derived from an EMBL/GenBank/DDBJ whole genome shotgun (WGS) entry which is preliminary data.</text>
</comment>
<dbReference type="EMBL" id="JAMKOV010000004">
    <property type="protein sequence ID" value="KAI8040472.1"/>
    <property type="molecule type" value="Genomic_DNA"/>
</dbReference>
<evidence type="ECO:0000256" key="3">
    <source>
        <dbReference type="ARBA" id="ARBA00022737"/>
    </source>
</evidence>
<evidence type="ECO:0000256" key="2">
    <source>
        <dbReference type="ARBA" id="ARBA00022729"/>
    </source>
</evidence>
<dbReference type="SMART" id="SM00494">
    <property type="entry name" value="ChtBD2"/>
    <property type="match status" value="2"/>
</dbReference>
<dbReference type="InterPro" id="IPR051940">
    <property type="entry name" value="Chitin_bind-dev_reg"/>
</dbReference>
<dbReference type="AlphaFoldDB" id="A0A9Q0BQ04"/>
<evidence type="ECO:0000259" key="7">
    <source>
        <dbReference type="PROSITE" id="PS50940"/>
    </source>
</evidence>
<evidence type="ECO:0000256" key="5">
    <source>
        <dbReference type="ARBA" id="ARBA00023180"/>
    </source>
</evidence>
<reference evidence="8" key="1">
    <citation type="journal article" date="2023" name="Genome Biol. Evol.">
        <title>Long-read-based Genome Assembly of Drosophila gunungcola Reveals Fewer Chemosensory Genes in Flower-breeding Species.</title>
        <authorList>
            <person name="Negi A."/>
            <person name="Liao B.Y."/>
            <person name="Yeh S.D."/>
        </authorList>
    </citation>
    <scope>NUCLEOTIDE SEQUENCE</scope>
    <source>
        <strain evidence="8">Sukarami</strain>
    </source>
</reference>
<dbReference type="InterPro" id="IPR036508">
    <property type="entry name" value="Chitin-bd_dom_sf"/>
</dbReference>
<dbReference type="InterPro" id="IPR002557">
    <property type="entry name" value="Chitin-bd_dom"/>
</dbReference>
<dbReference type="OrthoDB" id="6020543at2759"/>
<proteinExistence type="predicted"/>
<keyword evidence="5" id="KW-0325">Glycoprotein</keyword>
<dbReference type="PANTHER" id="PTHR23301:SF0">
    <property type="entry name" value="CHITIN-BINDING TYPE-2 DOMAIN-CONTAINING PROTEIN-RELATED"/>
    <property type="match status" value="1"/>
</dbReference>
<dbReference type="Proteomes" id="UP001059596">
    <property type="component" value="Unassembled WGS sequence"/>
</dbReference>
<dbReference type="PROSITE" id="PS50940">
    <property type="entry name" value="CHIT_BIND_II"/>
    <property type="match status" value="2"/>
</dbReference>
<dbReference type="Gene3D" id="2.170.140.10">
    <property type="entry name" value="Chitin binding domain"/>
    <property type="match status" value="2"/>
</dbReference>
<keyword evidence="2 6" id="KW-0732">Signal</keyword>
<gene>
    <name evidence="8" type="ORF">M5D96_006415</name>
</gene>
<keyword evidence="1" id="KW-0147">Chitin-binding</keyword>
<feature type="chain" id="PRO_5040317368" description="Chitin-binding type-2 domain-containing protein" evidence="6">
    <location>
        <begin position="22"/>
        <end position="180"/>
    </location>
</feature>
<protein>
    <recommendedName>
        <fullName evidence="7">Chitin-binding type-2 domain-containing protein</fullName>
    </recommendedName>
</protein>
<dbReference type="PANTHER" id="PTHR23301">
    <property type="entry name" value="CHITIN BINDING PERITROPHIN-A"/>
    <property type="match status" value="1"/>
</dbReference>
<dbReference type="SUPFAM" id="SSF57625">
    <property type="entry name" value="Invertebrate chitin-binding proteins"/>
    <property type="match status" value="2"/>
</dbReference>
<evidence type="ECO:0000256" key="4">
    <source>
        <dbReference type="ARBA" id="ARBA00023157"/>
    </source>
</evidence>
<accession>A0A9Q0BQ04</accession>
<dbReference type="GO" id="GO:0005576">
    <property type="term" value="C:extracellular region"/>
    <property type="evidence" value="ECO:0007669"/>
    <property type="project" value="InterPro"/>
</dbReference>
<feature type="domain" description="Chitin-binding type-2" evidence="7">
    <location>
        <begin position="121"/>
        <end position="177"/>
    </location>
</feature>
<evidence type="ECO:0000256" key="1">
    <source>
        <dbReference type="ARBA" id="ARBA00022669"/>
    </source>
</evidence>
<organism evidence="8 9">
    <name type="scientific">Drosophila gunungcola</name>
    <name type="common">fruit fly</name>
    <dbReference type="NCBI Taxonomy" id="103775"/>
    <lineage>
        <taxon>Eukaryota</taxon>
        <taxon>Metazoa</taxon>
        <taxon>Ecdysozoa</taxon>
        <taxon>Arthropoda</taxon>
        <taxon>Hexapoda</taxon>
        <taxon>Insecta</taxon>
        <taxon>Pterygota</taxon>
        <taxon>Neoptera</taxon>
        <taxon>Endopterygota</taxon>
        <taxon>Diptera</taxon>
        <taxon>Brachycera</taxon>
        <taxon>Muscomorpha</taxon>
        <taxon>Ephydroidea</taxon>
        <taxon>Drosophilidae</taxon>
        <taxon>Drosophila</taxon>
        <taxon>Sophophora</taxon>
    </lineage>
</organism>
<name>A0A9Q0BQ04_9MUSC</name>
<keyword evidence="4" id="KW-1015">Disulfide bond</keyword>
<evidence type="ECO:0000256" key="6">
    <source>
        <dbReference type="SAM" id="SignalP"/>
    </source>
</evidence>
<sequence>MKLVLILLGGLLILKNATTFGQYFSCFADGICVCSGHPVGDRVPDCEDCSGYYQCGDGNVEKKKCSPGLIFNIKLQTCVEGQCPRGDGFCATTNTVPPPTTSTLTTGSPATGPPGGACSNEVKCSFNGEIIAHAQHCRLFYNCVELCPVLGFCELGKWFDREKFVCDLPENVRNCPPNQD</sequence>
<evidence type="ECO:0000313" key="9">
    <source>
        <dbReference type="Proteomes" id="UP001059596"/>
    </source>
</evidence>
<dbReference type="GO" id="GO:0008061">
    <property type="term" value="F:chitin binding"/>
    <property type="evidence" value="ECO:0007669"/>
    <property type="project" value="UniProtKB-KW"/>
</dbReference>
<keyword evidence="9" id="KW-1185">Reference proteome</keyword>
<feature type="domain" description="Chitin-binding type-2" evidence="7">
    <location>
        <begin position="31"/>
        <end position="78"/>
    </location>
</feature>
<evidence type="ECO:0000313" key="8">
    <source>
        <dbReference type="EMBL" id="KAI8040472.1"/>
    </source>
</evidence>